<dbReference type="InParanoid" id="L5K2I4"/>
<name>L5K2I4_PTEAL</name>
<evidence type="ECO:0000313" key="2">
    <source>
        <dbReference type="EMBL" id="ELK04951.1"/>
    </source>
</evidence>
<dbReference type="EMBL" id="KB031059">
    <property type="protein sequence ID" value="ELK04951.1"/>
    <property type="molecule type" value="Genomic_DNA"/>
</dbReference>
<accession>L5K2I4</accession>
<proteinExistence type="predicted"/>
<reference evidence="3" key="1">
    <citation type="journal article" date="2013" name="Science">
        <title>Comparative analysis of bat genomes provides insight into the evolution of flight and immunity.</title>
        <authorList>
            <person name="Zhang G."/>
            <person name="Cowled C."/>
            <person name="Shi Z."/>
            <person name="Huang Z."/>
            <person name="Bishop-Lilly K.A."/>
            <person name="Fang X."/>
            <person name="Wynne J.W."/>
            <person name="Xiong Z."/>
            <person name="Baker M.L."/>
            <person name="Zhao W."/>
            <person name="Tachedjian M."/>
            <person name="Zhu Y."/>
            <person name="Zhou P."/>
            <person name="Jiang X."/>
            <person name="Ng J."/>
            <person name="Yang L."/>
            <person name="Wu L."/>
            <person name="Xiao J."/>
            <person name="Feng Y."/>
            <person name="Chen Y."/>
            <person name="Sun X."/>
            <person name="Zhang Y."/>
            <person name="Marsh G.A."/>
            <person name="Crameri G."/>
            <person name="Broder C.C."/>
            <person name="Frey K.G."/>
            <person name="Wang L.F."/>
            <person name="Wang J."/>
        </authorList>
    </citation>
    <scope>NUCLEOTIDE SEQUENCE [LARGE SCALE GENOMIC DNA]</scope>
</reference>
<evidence type="ECO:0000256" key="1">
    <source>
        <dbReference type="SAM" id="Phobius"/>
    </source>
</evidence>
<keyword evidence="1" id="KW-0472">Membrane</keyword>
<gene>
    <name evidence="2" type="ORF">PAL_GLEAN10014181</name>
</gene>
<feature type="transmembrane region" description="Helical" evidence="1">
    <location>
        <begin position="41"/>
        <end position="62"/>
    </location>
</feature>
<keyword evidence="3" id="KW-1185">Reference proteome</keyword>
<sequence length="65" mass="7311">MVDLAYTLCLEGTTLRETDANLGKSSRVLTGMLRRIIQNRILVVILAIILVITILMAITFSVRRH</sequence>
<dbReference type="STRING" id="9402.L5K2I4"/>
<evidence type="ECO:0000313" key="3">
    <source>
        <dbReference type="Proteomes" id="UP000010552"/>
    </source>
</evidence>
<dbReference type="Proteomes" id="UP000010552">
    <property type="component" value="Unassembled WGS sequence"/>
</dbReference>
<dbReference type="Gene3D" id="1.20.5.110">
    <property type="match status" value="1"/>
</dbReference>
<protein>
    <submittedName>
        <fullName evidence="2">Vesicle transport through interaction with t-SNAREs like protein 1A</fullName>
    </submittedName>
</protein>
<keyword evidence="1" id="KW-1133">Transmembrane helix</keyword>
<dbReference type="AlphaFoldDB" id="L5K2I4"/>
<organism evidence="2 3">
    <name type="scientific">Pteropus alecto</name>
    <name type="common">Black flying fox</name>
    <dbReference type="NCBI Taxonomy" id="9402"/>
    <lineage>
        <taxon>Eukaryota</taxon>
        <taxon>Metazoa</taxon>
        <taxon>Chordata</taxon>
        <taxon>Craniata</taxon>
        <taxon>Vertebrata</taxon>
        <taxon>Euteleostomi</taxon>
        <taxon>Mammalia</taxon>
        <taxon>Eutheria</taxon>
        <taxon>Laurasiatheria</taxon>
        <taxon>Chiroptera</taxon>
        <taxon>Yinpterochiroptera</taxon>
        <taxon>Pteropodoidea</taxon>
        <taxon>Pteropodidae</taxon>
        <taxon>Pteropodinae</taxon>
        <taxon>Pteropus</taxon>
    </lineage>
</organism>
<keyword evidence="1" id="KW-0812">Transmembrane</keyword>